<dbReference type="InterPro" id="IPR050313">
    <property type="entry name" value="Carb_Metab_HTH_regulators"/>
</dbReference>
<dbReference type="Gene3D" id="1.10.10.10">
    <property type="entry name" value="Winged helix-like DNA-binding domain superfamily/Winged helix DNA-binding domain"/>
    <property type="match status" value="1"/>
</dbReference>
<evidence type="ECO:0000256" key="1">
    <source>
        <dbReference type="ARBA" id="ARBA00023015"/>
    </source>
</evidence>
<dbReference type="InterPro" id="IPR001034">
    <property type="entry name" value="DeoR_HTH"/>
</dbReference>
<accession>A0A7G9GR96</accession>
<organism evidence="5 6">
    <name type="scientific">[Eubacterium] hominis</name>
    <dbReference type="NCBI Taxonomy" id="2764325"/>
    <lineage>
        <taxon>Bacteria</taxon>
        <taxon>Bacillati</taxon>
        <taxon>Bacillota</taxon>
        <taxon>Erysipelotrichia</taxon>
        <taxon>Erysipelotrichales</taxon>
        <taxon>Erysipelotrichaceae</taxon>
        <taxon>Amedibacillus</taxon>
    </lineage>
</organism>
<dbReference type="Pfam" id="PF00455">
    <property type="entry name" value="DeoRC"/>
    <property type="match status" value="1"/>
</dbReference>
<dbReference type="PROSITE" id="PS00894">
    <property type="entry name" value="HTH_DEOR_1"/>
    <property type="match status" value="1"/>
</dbReference>
<dbReference type="SMART" id="SM01134">
    <property type="entry name" value="DeoRC"/>
    <property type="match status" value="1"/>
</dbReference>
<dbReference type="Proteomes" id="UP000515856">
    <property type="component" value="Chromosome"/>
</dbReference>
<dbReference type="PRINTS" id="PR00037">
    <property type="entry name" value="HTHLACR"/>
</dbReference>
<evidence type="ECO:0000313" key="6">
    <source>
        <dbReference type="Proteomes" id="UP000515856"/>
    </source>
</evidence>
<dbReference type="EMBL" id="CP060636">
    <property type="protein sequence ID" value="QNM13328.1"/>
    <property type="molecule type" value="Genomic_DNA"/>
</dbReference>
<name>A0A7G9GR96_9FIRM</name>
<dbReference type="Pfam" id="PF08220">
    <property type="entry name" value="HTH_DeoR"/>
    <property type="match status" value="1"/>
</dbReference>
<evidence type="ECO:0000259" key="4">
    <source>
        <dbReference type="PROSITE" id="PS51000"/>
    </source>
</evidence>
<dbReference type="InterPro" id="IPR037171">
    <property type="entry name" value="NagB/RpiA_transferase-like"/>
</dbReference>
<dbReference type="PROSITE" id="PS51000">
    <property type="entry name" value="HTH_DEOR_2"/>
    <property type="match status" value="1"/>
</dbReference>
<keyword evidence="2" id="KW-0238">DNA-binding</keyword>
<gene>
    <name evidence="5" type="ORF">H9Q80_05085</name>
</gene>
<evidence type="ECO:0000256" key="2">
    <source>
        <dbReference type="ARBA" id="ARBA00023125"/>
    </source>
</evidence>
<dbReference type="Gene3D" id="3.40.50.1360">
    <property type="match status" value="1"/>
</dbReference>
<evidence type="ECO:0000313" key="5">
    <source>
        <dbReference type="EMBL" id="QNM13328.1"/>
    </source>
</evidence>
<dbReference type="InterPro" id="IPR036390">
    <property type="entry name" value="WH_DNA-bd_sf"/>
</dbReference>
<dbReference type="KEGG" id="ehn:H9Q80_05085"/>
<keyword evidence="1" id="KW-0805">Transcription regulation</keyword>
<proteinExistence type="predicted"/>
<dbReference type="GO" id="GO:0003677">
    <property type="term" value="F:DNA binding"/>
    <property type="evidence" value="ECO:0007669"/>
    <property type="project" value="UniProtKB-KW"/>
</dbReference>
<dbReference type="PANTHER" id="PTHR30363:SF44">
    <property type="entry name" value="AGA OPERON TRANSCRIPTIONAL REPRESSOR-RELATED"/>
    <property type="match status" value="1"/>
</dbReference>
<dbReference type="AlphaFoldDB" id="A0A7G9GR96"/>
<dbReference type="GO" id="GO:0003700">
    <property type="term" value="F:DNA-binding transcription factor activity"/>
    <property type="evidence" value="ECO:0007669"/>
    <property type="project" value="InterPro"/>
</dbReference>
<protein>
    <submittedName>
        <fullName evidence="5">DeoR/GlpR transcriptional regulator</fullName>
    </submittedName>
</protein>
<feature type="domain" description="HTH deoR-type" evidence="4">
    <location>
        <begin position="8"/>
        <end position="63"/>
    </location>
</feature>
<dbReference type="SUPFAM" id="SSF46785">
    <property type="entry name" value="Winged helix' DNA-binding domain"/>
    <property type="match status" value="1"/>
</dbReference>
<keyword evidence="3" id="KW-0804">Transcription</keyword>
<reference evidence="5 6" key="1">
    <citation type="submission" date="2020-08" db="EMBL/GenBank/DDBJ databases">
        <authorList>
            <person name="Liu C."/>
            <person name="Sun Q."/>
        </authorList>
    </citation>
    <scope>NUCLEOTIDE SEQUENCE [LARGE SCALE GENOMIC DNA]</scope>
    <source>
        <strain evidence="5 6">NSJ-61</strain>
    </source>
</reference>
<dbReference type="InterPro" id="IPR018356">
    <property type="entry name" value="Tscrpt_reg_HTH_DeoR_CS"/>
</dbReference>
<keyword evidence="6" id="KW-1185">Reference proteome</keyword>
<dbReference type="InterPro" id="IPR036388">
    <property type="entry name" value="WH-like_DNA-bd_sf"/>
</dbReference>
<sequence>MKMNKEVVDERRKKVMSKIQIQGKVNVEDLAKELHVSPLTIRRDLQYWEEQGAVERYYGGARLIQSFVDNDEITDNNEPYKHAIAKYAAQYVEDGDTIFINTSSTALLVLKYIRNKRVTVITNNGKAIFMEHDPLVSIVLSGGELRIPKESMVGDFALNNLNRVTADKSFLGCSGFDVHSGMSTAILQEVSINETMINRCKGSIFILADSTKVANVHQFIVSDINSFNYLITDKRATDDQMVEFEDYGIKTVRLDPVYNYND</sequence>
<dbReference type="SMART" id="SM00420">
    <property type="entry name" value="HTH_DEOR"/>
    <property type="match status" value="1"/>
</dbReference>
<dbReference type="InterPro" id="IPR014036">
    <property type="entry name" value="DeoR-like_C"/>
</dbReference>
<dbReference type="SUPFAM" id="SSF100950">
    <property type="entry name" value="NagB/RpiA/CoA transferase-like"/>
    <property type="match status" value="1"/>
</dbReference>
<dbReference type="PANTHER" id="PTHR30363">
    <property type="entry name" value="HTH-TYPE TRANSCRIPTIONAL REGULATOR SRLR-RELATED"/>
    <property type="match status" value="1"/>
</dbReference>
<dbReference type="RefSeq" id="WP_117536515.1">
    <property type="nucleotide sequence ID" value="NZ_CP060636.1"/>
</dbReference>
<evidence type="ECO:0000256" key="3">
    <source>
        <dbReference type="ARBA" id="ARBA00023163"/>
    </source>
</evidence>